<dbReference type="EMBL" id="JH660647">
    <property type="protein sequence ID" value="EIM25694.1"/>
    <property type="molecule type" value="Genomic_DNA"/>
</dbReference>
<name>I4YP02_9HYPH</name>
<reference evidence="1 2" key="1">
    <citation type="submission" date="2012-02" db="EMBL/GenBank/DDBJ databases">
        <title>Improved High-Quality Draft sequence of Microvirga sp. WSM3557.</title>
        <authorList>
            <consortium name="US DOE Joint Genome Institute"/>
            <person name="Lucas S."/>
            <person name="Han J."/>
            <person name="Lapidus A."/>
            <person name="Cheng J.-F."/>
            <person name="Goodwin L."/>
            <person name="Pitluck S."/>
            <person name="Peters L."/>
            <person name="Zhang X."/>
            <person name="Detter J.C."/>
            <person name="Han C."/>
            <person name="Tapia R."/>
            <person name="Land M."/>
            <person name="Hauser L."/>
            <person name="Kyrpides N."/>
            <person name="Ivanova N."/>
            <person name="Pagani I."/>
            <person name="Brau L."/>
            <person name="Yates R."/>
            <person name="O'Hara G."/>
            <person name="Rui T."/>
            <person name="Howieson J."/>
            <person name="Reeve W."/>
            <person name="Woyke T."/>
        </authorList>
    </citation>
    <scope>NUCLEOTIDE SEQUENCE [LARGE SCALE GENOMIC DNA]</scope>
    <source>
        <strain evidence="1 2">WSM3557</strain>
    </source>
</reference>
<dbReference type="AlphaFoldDB" id="I4YP02"/>
<protein>
    <submittedName>
        <fullName evidence="1">Uncharacterized protein</fullName>
    </submittedName>
</protein>
<proteinExistence type="predicted"/>
<gene>
    <name evidence="1" type="ORF">MicloDRAFT_00064210</name>
</gene>
<sequence>MAHKTAYITERLRDYNEGPGWPSLKKQFMLEAADEIDRLRMALEAIADGEGDAQEIARRTLERVNP</sequence>
<evidence type="ECO:0000313" key="2">
    <source>
        <dbReference type="Proteomes" id="UP000003947"/>
    </source>
</evidence>
<dbReference type="HOGENOM" id="CLU_2826327_0_0_5"/>
<evidence type="ECO:0000313" key="1">
    <source>
        <dbReference type="EMBL" id="EIM25694.1"/>
    </source>
</evidence>
<organism evidence="1 2">
    <name type="scientific">Microvirga lotononidis</name>
    <dbReference type="NCBI Taxonomy" id="864069"/>
    <lineage>
        <taxon>Bacteria</taxon>
        <taxon>Pseudomonadati</taxon>
        <taxon>Pseudomonadota</taxon>
        <taxon>Alphaproteobacteria</taxon>
        <taxon>Hyphomicrobiales</taxon>
        <taxon>Methylobacteriaceae</taxon>
        <taxon>Microvirga</taxon>
    </lineage>
</organism>
<accession>I4YP02</accession>
<dbReference type="Proteomes" id="UP000003947">
    <property type="component" value="Unassembled WGS sequence"/>
</dbReference>
<dbReference type="STRING" id="864069.MicloDRAFT_00064210"/>
<dbReference type="RefSeq" id="WP_009494175.1">
    <property type="nucleotide sequence ID" value="NZ_CP141048.1"/>
</dbReference>
<dbReference type="PATRIC" id="fig|864069.3.peg.6875"/>
<keyword evidence="2" id="KW-1185">Reference proteome</keyword>